<evidence type="ECO:0000313" key="1">
    <source>
        <dbReference type="EMBL" id="ETO23318.1"/>
    </source>
</evidence>
<organism evidence="1 2">
    <name type="scientific">Reticulomyxa filosa</name>
    <dbReference type="NCBI Taxonomy" id="46433"/>
    <lineage>
        <taxon>Eukaryota</taxon>
        <taxon>Sar</taxon>
        <taxon>Rhizaria</taxon>
        <taxon>Retaria</taxon>
        <taxon>Foraminifera</taxon>
        <taxon>Monothalamids</taxon>
        <taxon>Reticulomyxidae</taxon>
        <taxon>Reticulomyxa</taxon>
    </lineage>
</organism>
<accession>X6NBP6</accession>
<comment type="caution">
    <text evidence="1">The sequence shown here is derived from an EMBL/GenBank/DDBJ whole genome shotgun (WGS) entry which is preliminary data.</text>
</comment>
<reference evidence="1 2" key="1">
    <citation type="journal article" date="2013" name="Curr. Biol.">
        <title>The Genome of the Foraminiferan Reticulomyxa filosa.</title>
        <authorList>
            <person name="Glockner G."/>
            <person name="Hulsmann N."/>
            <person name="Schleicher M."/>
            <person name="Noegel A.A."/>
            <person name="Eichinger L."/>
            <person name="Gallinger C."/>
            <person name="Pawlowski J."/>
            <person name="Sierra R."/>
            <person name="Euteneuer U."/>
            <person name="Pillet L."/>
            <person name="Moustafa A."/>
            <person name="Platzer M."/>
            <person name="Groth M."/>
            <person name="Szafranski K."/>
            <person name="Schliwa M."/>
        </authorList>
    </citation>
    <scope>NUCLEOTIDE SEQUENCE [LARGE SCALE GENOMIC DNA]</scope>
</reference>
<evidence type="ECO:0000313" key="2">
    <source>
        <dbReference type="Proteomes" id="UP000023152"/>
    </source>
</evidence>
<gene>
    <name evidence="1" type="ORF">RFI_13864</name>
</gene>
<sequence>ICLKKIIKLINFHHNSPDLNPIEHFVDNKVKLYKCEKINNNFGKNLKKCVKKLTLNYVKLSLSKCHNENKQNTENINKKKLLNKKYFLKKFKILLKIMKDTSTIFF</sequence>
<protein>
    <submittedName>
        <fullName evidence="1">Uncharacterized protein</fullName>
    </submittedName>
</protein>
<proteinExistence type="predicted"/>
<keyword evidence="2" id="KW-1185">Reference proteome</keyword>
<dbReference type="Proteomes" id="UP000023152">
    <property type="component" value="Unassembled WGS sequence"/>
</dbReference>
<feature type="non-terminal residue" evidence="1">
    <location>
        <position position="1"/>
    </location>
</feature>
<name>X6NBP6_RETFI</name>
<dbReference type="AlphaFoldDB" id="X6NBP6"/>
<dbReference type="EMBL" id="ASPP01010047">
    <property type="protein sequence ID" value="ETO23318.1"/>
    <property type="molecule type" value="Genomic_DNA"/>
</dbReference>